<organism evidence="1 2">
    <name type="scientific">Christiangramia aestuarii</name>
    <dbReference type="NCBI Taxonomy" id="1028746"/>
    <lineage>
        <taxon>Bacteria</taxon>
        <taxon>Pseudomonadati</taxon>
        <taxon>Bacteroidota</taxon>
        <taxon>Flavobacteriia</taxon>
        <taxon>Flavobacteriales</taxon>
        <taxon>Flavobacteriaceae</taxon>
        <taxon>Christiangramia</taxon>
    </lineage>
</organism>
<evidence type="ECO:0000313" key="2">
    <source>
        <dbReference type="Proteomes" id="UP000460416"/>
    </source>
</evidence>
<keyword evidence="2" id="KW-1185">Reference proteome</keyword>
<dbReference type="PROSITE" id="PS51257">
    <property type="entry name" value="PROKAR_LIPOPROTEIN"/>
    <property type="match status" value="1"/>
</dbReference>
<accession>A0A7K1LN45</accession>
<protein>
    <submittedName>
        <fullName evidence="1">DUF5004 domain-containing protein</fullName>
    </submittedName>
</protein>
<dbReference type="AlphaFoldDB" id="A0A7K1LN45"/>
<dbReference type="EMBL" id="VJVW01000002">
    <property type="protein sequence ID" value="MUP42224.1"/>
    <property type="molecule type" value="Genomic_DNA"/>
</dbReference>
<evidence type="ECO:0000313" key="1">
    <source>
        <dbReference type="EMBL" id="MUP42224.1"/>
    </source>
</evidence>
<gene>
    <name evidence="1" type="ORF">FLP08_06540</name>
</gene>
<name>A0A7K1LN45_9FLAO</name>
<proteinExistence type="predicted"/>
<dbReference type="InterPro" id="IPR032168">
    <property type="entry name" value="DUF5004"/>
</dbReference>
<dbReference type="Proteomes" id="UP000460416">
    <property type="component" value="Unassembled WGS sequence"/>
</dbReference>
<reference evidence="1 2" key="1">
    <citation type="submission" date="2019-07" db="EMBL/GenBank/DDBJ databases">
        <title>Gramella aestuarii sp. nov., isolated from a tidal flat, and emended description of Gramella echinicola.</title>
        <authorList>
            <person name="Liu L."/>
        </authorList>
    </citation>
    <scope>NUCLEOTIDE SEQUENCE [LARGE SCALE GENOMIC DNA]</scope>
    <source>
        <strain evidence="1 2">BS12</strain>
    </source>
</reference>
<dbReference type="Pfam" id="PF16395">
    <property type="entry name" value="DUF5004"/>
    <property type="match status" value="1"/>
</dbReference>
<sequence>MLKEMIKSFKMKCLALIAIVFLGLVGCSKDEAGADPQLKVSDAMAVTNADMIGHWQLSRMMADTLVDLDDDNSFSKNLLDETDCFNTMSITFKKDGTFISNNAQMSFEAGASQNEFSCLSDRMDSGNWEVRNDSLILEMQINGETYIHRKLINFESDRFSFDVNKIESNQYVNDPGDTQASAIRILELEYSRK</sequence>
<comment type="caution">
    <text evidence="1">The sequence shown here is derived from an EMBL/GenBank/DDBJ whole genome shotgun (WGS) entry which is preliminary data.</text>
</comment>